<dbReference type="EMBL" id="JAVAIL010000001">
    <property type="protein sequence ID" value="MDP4538496.1"/>
    <property type="molecule type" value="Genomic_DNA"/>
</dbReference>
<dbReference type="RefSeq" id="WP_305928627.1">
    <property type="nucleotide sequence ID" value="NZ_JAVAIL010000001.1"/>
</dbReference>
<evidence type="ECO:0000256" key="1">
    <source>
        <dbReference type="SAM" id="Coils"/>
    </source>
</evidence>
<accession>A0ABT9H5C8</accession>
<organism evidence="3 4">
    <name type="scientific">Qipengyuania benthica</name>
    <dbReference type="NCBI Taxonomy" id="3067651"/>
    <lineage>
        <taxon>Bacteria</taxon>
        <taxon>Pseudomonadati</taxon>
        <taxon>Pseudomonadota</taxon>
        <taxon>Alphaproteobacteria</taxon>
        <taxon>Sphingomonadales</taxon>
        <taxon>Erythrobacteraceae</taxon>
        <taxon>Qipengyuania</taxon>
    </lineage>
</organism>
<evidence type="ECO:0000313" key="3">
    <source>
        <dbReference type="EMBL" id="MDP4538496.1"/>
    </source>
</evidence>
<reference evidence="3 4" key="1">
    <citation type="submission" date="2023-08" db="EMBL/GenBank/DDBJ databases">
        <title>genomic of DY56.</title>
        <authorList>
            <person name="Wang Y."/>
        </authorList>
    </citation>
    <scope>NUCLEOTIDE SEQUENCE [LARGE SCALE GENOMIC DNA]</scope>
    <source>
        <strain evidence="3 4">DY56-A-20</strain>
    </source>
</reference>
<evidence type="ECO:0000313" key="4">
    <source>
        <dbReference type="Proteomes" id="UP001235664"/>
    </source>
</evidence>
<evidence type="ECO:0000256" key="2">
    <source>
        <dbReference type="SAM" id="MobiDB-lite"/>
    </source>
</evidence>
<feature type="coiled-coil region" evidence="1">
    <location>
        <begin position="152"/>
        <end position="179"/>
    </location>
</feature>
<comment type="caution">
    <text evidence="3">The sequence shown here is derived from an EMBL/GenBank/DDBJ whole genome shotgun (WGS) entry which is preliminary data.</text>
</comment>
<name>A0ABT9H5C8_9SPHN</name>
<feature type="compositionally biased region" description="Basic and acidic residues" evidence="2">
    <location>
        <begin position="244"/>
        <end position="276"/>
    </location>
</feature>
<proteinExistence type="predicted"/>
<feature type="compositionally biased region" description="Polar residues" evidence="2">
    <location>
        <begin position="279"/>
        <end position="291"/>
    </location>
</feature>
<sequence length="291" mass="32427">MTQTDTRNPAEIEAEIRRTQSDMSRTAGRIGEQMSPSNLLDAVMVKADENGIDARYLLDTARRNPLALGMIAIGGLWLVSDSDARAKTLTDQFGGGEPAPGDEWDHSHHQGFVSHMAKVEPRADEDHETYRWRRDCARASYLMIEQRHDEDESSFRKRLDEATDQMRDQRDQVAQKARELGSKSRRTAKGLAGKTERLYEENPLLGGLAAAMVGAVAGAAFPATRFEEEQLGEYGSEAIDAAEDEARQAGQKVRDKKDEMVDQADQKMKQSDRSDGTDEASSTRTRTFETT</sequence>
<dbReference type="Proteomes" id="UP001235664">
    <property type="component" value="Unassembled WGS sequence"/>
</dbReference>
<dbReference type="Pfam" id="PF12277">
    <property type="entry name" value="DUF3618"/>
    <property type="match status" value="1"/>
</dbReference>
<dbReference type="InterPro" id="IPR022062">
    <property type="entry name" value="DUF3618"/>
</dbReference>
<protein>
    <submittedName>
        <fullName evidence="3">DUF3618 domain-containing protein</fullName>
    </submittedName>
</protein>
<gene>
    <name evidence="3" type="ORF">Q9K01_02520</name>
</gene>
<keyword evidence="4" id="KW-1185">Reference proteome</keyword>
<keyword evidence="1" id="KW-0175">Coiled coil</keyword>
<feature type="region of interest" description="Disordered" evidence="2">
    <location>
        <begin position="232"/>
        <end position="291"/>
    </location>
</feature>